<dbReference type="RefSeq" id="XP_012940092.1">
    <property type="nucleotide sequence ID" value="XM_013084638.1"/>
</dbReference>
<keyword evidence="1" id="KW-1185">Reference proteome</keyword>
<evidence type="ECO:0000313" key="1">
    <source>
        <dbReference type="Proteomes" id="UP000694888"/>
    </source>
</evidence>
<name>A0ABM1A3I4_APLCA</name>
<dbReference type="Proteomes" id="UP000694888">
    <property type="component" value="Unplaced"/>
</dbReference>
<protein>
    <submittedName>
        <fullName evidence="2">Uncharacterized protein LOC106012259</fullName>
    </submittedName>
</protein>
<sequence>MRVRDESYVSSTVINDTNGEALHKQKEIIKRCEEYFQELLNPPGVQAQNTQYPFTVNYPEHSERTILESEVKKALKTSPKNKAAGDDGITSEATLACGETRIHWLTIIFLKAWKERKVPAD</sequence>
<proteinExistence type="predicted"/>
<evidence type="ECO:0000313" key="2">
    <source>
        <dbReference type="RefSeq" id="XP_012940092.1"/>
    </source>
</evidence>
<accession>A0ABM1A3I4</accession>
<organism evidence="1 2">
    <name type="scientific">Aplysia californica</name>
    <name type="common">California sea hare</name>
    <dbReference type="NCBI Taxonomy" id="6500"/>
    <lineage>
        <taxon>Eukaryota</taxon>
        <taxon>Metazoa</taxon>
        <taxon>Spiralia</taxon>
        <taxon>Lophotrochozoa</taxon>
        <taxon>Mollusca</taxon>
        <taxon>Gastropoda</taxon>
        <taxon>Heterobranchia</taxon>
        <taxon>Euthyneura</taxon>
        <taxon>Tectipleura</taxon>
        <taxon>Aplysiida</taxon>
        <taxon>Aplysioidea</taxon>
        <taxon>Aplysiidae</taxon>
        <taxon>Aplysia</taxon>
    </lineage>
</organism>
<reference evidence="2" key="1">
    <citation type="submission" date="2025-08" db="UniProtKB">
        <authorList>
            <consortium name="RefSeq"/>
        </authorList>
    </citation>
    <scope>IDENTIFICATION</scope>
</reference>
<gene>
    <name evidence="2" type="primary">LOC106012259</name>
</gene>
<dbReference type="GeneID" id="106012259"/>